<keyword evidence="2" id="KW-1185">Reference proteome</keyword>
<accession>A0A1B2ABS9</accession>
<dbReference type="KEGG" id="ado:A6F68_01094"/>
<reference evidence="1 2" key="1">
    <citation type="submission" date="2016-07" db="EMBL/GenBank/DDBJ databases">
        <title>Complete genome sequence of Altererythrobacter dongtanensis KCTC 22672, a type strain with esterase isolated from tidal flat.</title>
        <authorList>
            <person name="Cheng H."/>
            <person name="Wu Y.-H."/>
            <person name="Zhou P."/>
            <person name="Huo Y.-Y."/>
            <person name="Wang C.-S."/>
            <person name="Xu X.-W."/>
        </authorList>
    </citation>
    <scope>NUCLEOTIDE SEQUENCE [LARGE SCALE GENOMIC DNA]</scope>
    <source>
        <strain evidence="1 2">KCTC 22672</strain>
    </source>
</reference>
<dbReference type="OrthoDB" id="582074at2"/>
<sequence length="98" mass="11213">MITESHYWKKPLLAGAKAIRKYMDTENVSEAEFARIEREIFIGFYSIRKLLEALGKVSAETRDMKVALRRYNKRADQPTLALRLSGNLARLLRTGGPT</sequence>
<organism evidence="1 2">
    <name type="scientific">Tsuneonella dongtanensis</name>
    <dbReference type="NCBI Taxonomy" id="692370"/>
    <lineage>
        <taxon>Bacteria</taxon>
        <taxon>Pseudomonadati</taxon>
        <taxon>Pseudomonadota</taxon>
        <taxon>Alphaproteobacteria</taxon>
        <taxon>Sphingomonadales</taxon>
        <taxon>Erythrobacteraceae</taxon>
        <taxon>Tsuneonella</taxon>
    </lineage>
</organism>
<dbReference type="RefSeq" id="WP_067677161.1">
    <property type="nucleotide sequence ID" value="NZ_CP016591.1"/>
</dbReference>
<proteinExistence type="predicted"/>
<gene>
    <name evidence="1" type="ORF">A6F68_01094</name>
</gene>
<evidence type="ECO:0000313" key="1">
    <source>
        <dbReference type="EMBL" id="ANY19613.1"/>
    </source>
</evidence>
<evidence type="ECO:0000313" key="2">
    <source>
        <dbReference type="Proteomes" id="UP000092932"/>
    </source>
</evidence>
<dbReference type="AlphaFoldDB" id="A0A1B2ABS9"/>
<name>A0A1B2ABS9_9SPHN</name>
<dbReference type="Proteomes" id="UP000092932">
    <property type="component" value="Chromosome"/>
</dbReference>
<protein>
    <submittedName>
        <fullName evidence="1">Uncharacterized protein</fullName>
    </submittedName>
</protein>
<dbReference type="EMBL" id="CP016591">
    <property type="protein sequence ID" value="ANY19613.1"/>
    <property type="molecule type" value="Genomic_DNA"/>
</dbReference>